<dbReference type="EMBL" id="AFLW02000067">
    <property type="protein sequence ID" value="EMM83059.1"/>
    <property type="molecule type" value="Genomic_DNA"/>
</dbReference>
<dbReference type="SUPFAM" id="SSF51430">
    <property type="entry name" value="NAD(P)-linked oxidoreductase"/>
    <property type="match status" value="1"/>
</dbReference>
<feature type="domain" description="NADP-dependent oxidoreductase" evidence="1">
    <location>
        <begin position="3"/>
        <end position="64"/>
    </location>
</feature>
<dbReference type="InterPro" id="IPR036812">
    <property type="entry name" value="NAD(P)_OxRdtase_dom_sf"/>
</dbReference>
<dbReference type="Proteomes" id="UP000012128">
    <property type="component" value="Unassembled WGS sequence"/>
</dbReference>
<sequence>MSKIAFGSYRVGLESTEHEKSIELSLSMGFNVIDTSSNYGDGESESLIGKVLQKKYKKENSKEKTFL</sequence>
<dbReference type="AlphaFoldDB" id="M6GKK3"/>
<evidence type="ECO:0000313" key="2">
    <source>
        <dbReference type="EMBL" id="EMM83059.1"/>
    </source>
</evidence>
<comment type="caution">
    <text evidence="2">The sequence shown here is derived from an EMBL/GenBank/DDBJ whole genome shotgun (WGS) entry which is preliminary data.</text>
</comment>
<dbReference type="InterPro" id="IPR023210">
    <property type="entry name" value="NADP_OxRdtase_dom"/>
</dbReference>
<dbReference type="Gene3D" id="3.20.20.100">
    <property type="entry name" value="NADP-dependent oxidoreductase domain"/>
    <property type="match status" value="1"/>
</dbReference>
<dbReference type="Pfam" id="PF00248">
    <property type="entry name" value="Aldo_ket_red"/>
    <property type="match status" value="1"/>
</dbReference>
<evidence type="ECO:0000259" key="1">
    <source>
        <dbReference type="Pfam" id="PF00248"/>
    </source>
</evidence>
<organism evidence="2 3">
    <name type="scientific">Leptospira interrogans str. 2006001854</name>
    <dbReference type="NCBI Taxonomy" id="1001590"/>
    <lineage>
        <taxon>Bacteria</taxon>
        <taxon>Pseudomonadati</taxon>
        <taxon>Spirochaetota</taxon>
        <taxon>Spirochaetia</taxon>
        <taxon>Leptospirales</taxon>
        <taxon>Leptospiraceae</taxon>
        <taxon>Leptospira</taxon>
    </lineage>
</organism>
<proteinExistence type="predicted"/>
<reference evidence="2 3" key="1">
    <citation type="submission" date="2013-01" db="EMBL/GenBank/DDBJ databases">
        <authorList>
            <person name="Harkins D.M."/>
            <person name="Durkin A.S."/>
            <person name="Brinkac L.M."/>
            <person name="Haft D.H."/>
            <person name="Selengut J.D."/>
            <person name="Sanka R."/>
            <person name="DePew J."/>
            <person name="Purushe J."/>
            <person name="Hospenthal D.R."/>
            <person name="Murray C.K."/>
            <person name="Pimentel G."/>
            <person name="Wasfy M."/>
            <person name="Parker T."/>
            <person name="Miller R.S."/>
            <person name="Vinetz J.M."/>
            <person name="Sutton G.G."/>
            <person name="Nierman W.C."/>
            <person name="Fouts D.E."/>
        </authorList>
    </citation>
    <scope>NUCLEOTIDE SEQUENCE [LARGE SCALE GENOMIC DNA]</scope>
    <source>
        <strain evidence="2 3">2006001854</strain>
    </source>
</reference>
<evidence type="ECO:0000313" key="3">
    <source>
        <dbReference type="Proteomes" id="UP000012128"/>
    </source>
</evidence>
<gene>
    <name evidence="2" type="ORF">LEP1GSC037_1581</name>
</gene>
<name>M6GKK3_LEPIR</name>
<protein>
    <submittedName>
        <fullName evidence="2">Oxidoreductase, aldo/keto reductase domain protein</fullName>
    </submittedName>
</protein>
<accession>M6GKK3</accession>